<keyword evidence="1" id="KW-0812">Transmembrane</keyword>
<comment type="caution">
    <text evidence="2">The sequence shown here is derived from an EMBL/GenBank/DDBJ whole genome shotgun (WGS) entry which is preliminary data.</text>
</comment>
<keyword evidence="1" id="KW-0472">Membrane</keyword>
<reference evidence="2" key="1">
    <citation type="submission" date="2022-04" db="EMBL/GenBank/DDBJ databases">
        <title>Roseomonas acroporae sp. nov., isolated from coral Acropora digitifera.</title>
        <authorList>
            <person name="Sun H."/>
        </authorList>
    </citation>
    <scope>NUCLEOTIDE SEQUENCE</scope>
    <source>
        <strain evidence="2">NAR14</strain>
    </source>
</reference>
<keyword evidence="1" id="KW-1133">Transmembrane helix</keyword>
<organism evidence="2 3">
    <name type="scientific">Roseomonas acroporae</name>
    <dbReference type="NCBI Taxonomy" id="2937791"/>
    <lineage>
        <taxon>Bacteria</taxon>
        <taxon>Pseudomonadati</taxon>
        <taxon>Pseudomonadota</taxon>
        <taxon>Alphaproteobacteria</taxon>
        <taxon>Acetobacterales</taxon>
        <taxon>Roseomonadaceae</taxon>
        <taxon>Roseomonas</taxon>
    </lineage>
</organism>
<evidence type="ECO:0000256" key="1">
    <source>
        <dbReference type="SAM" id="Phobius"/>
    </source>
</evidence>
<dbReference type="EMBL" id="JALPRX010000097">
    <property type="protein sequence ID" value="MCK8786844.1"/>
    <property type="molecule type" value="Genomic_DNA"/>
</dbReference>
<feature type="transmembrane region" description="Helical" evidence="1">
    <location>
        <begin position="25"/>
        <end position="46"/>
    </location>
</feature>
<evidence type="ECO:0000313" key="3">
    <source>
        <dbReference type="Proteomes" id="UP001139516"/>
    </source>
</evidence>
<name>A0A9X1Y9Z0_9PROT</name>
<evidence type="ECO:0000313" key="2">
    <source>
        <dbReference type="EMBL" id="MCK8786844.1"/>
    </source>
</evidence>
<sequence length="48" mass="4846">MPSIEAADAPSAGPMENAMPYLDPSLLTLAGFMAAVGLLPACLAALDR</sequence>
<accession>A0A9X1Y9Z0</accession>
<protein>
    <submittedName>
        <fullName evidence="2">Uncharacterized protein</fullName>
    </submittedName>
</protein>
<dbReference type="RefSeq" id="WP_248668953.1">
    <property type="nucleotide sequence ID" value="NZ_JALPRX010000097.1"/>
</dbReference>
<dbReference type="Proteomes" id="UP001139516">
    <property type="component" value="Unassembled WGS sequence"/>
</dbReference>
<keyword evidence="3" id="KW-1185">Reference proteome</keyword>
<gene>
    <name evidence="2" type="ORF">M0638_20945</name>
</gene>
<dbReference type="AlphaFoldDB" id="A0A9X1Y9Z0"/>
<proteinExistence type="predicted"/>